<gene>
    <name evidence="1" type="ORF">METZ01_LOCUS403938</name>
</gene>
<name>A0A382VX85_9ZZZZ</name>
<protein>
    <submittedName>
        <fullName evidence="1">Uncharacterized protein</fullName>
    </submittedName>
</protein>
<evidence type="ECO:0000313" key="1">
    <source>
        <dbReference type="EMBL" id="SVD51084.1"/>
    </source>
</evidence>
<proteinExistence type="predicted"/>
<feature type="non-terminal residue" evidence="1">
    <location>
        <position position="263"/>
    </location>
</feature>
<sequence>MEVYDILAKDCPHKVKEIFYEELLEISTLERNLSLEKNYTLKNLKLDLMITFDVLLDKENLVCFGGLQKITDEIARVSSRHYVSPKYVKGFNRGKNRFRPNWQYIVPKQIKTAEDLNYKGLFWSAHIYKSEYLFNLTCKNAMLYSDYEFVPFDGEYSIYNTPQRVCQIILPKYKKFQFKFSKPHKQFEDINLKRYAPDVVNVFNNTEKQKIGYDLSERWAETWLNPDFKIVEIIDFLKTSPDHPIIKHLKQKLLIASLIRFID</sequence>
<dbReference type="EMBL" id="UINC01155311">
    <property type="protein sequence ID" value="SVD51084.1"/>
    <property type="molecule type" value="Genomic_DNA"/>
</dbReference>
<reference evidence="1" key="1">
    <citation type="submission" date="2018-05" db="EMBL/GenBank/DDBJ databases">
        <authorList>
            <person name="Lanie J.A."/>
            <person name="Ng W.-L."/>
            <person name="Kazmierczak K.M."/>
            <person name="Andrzejewski T.M."/>
            <person name="Davidsen T.M."/>
            <person name="Wayne K.J."/>
            <person name="Tettelin H."/>
            <person name="Glass J.I."/>
            <person name="Rusch D."/>
            <person name="Podicherti R."/>
            <person name="Tsui H.-C.T."/>
            <person name="Winkler M.E."/>
        </authorList>
    </citation>
    <scope>NUCLEOTIDE SEQUENCE</scope>
</reference>
<organism evidence="1">
    <name type="scientific">marine metagenome</name>
    <dbReference type="NCBI Taxonomy" id="408172"/>
    <lineage>
        <taxon>unclassified sequences</taxon>
        <taxon>metagenomes</taxon>
        <taxon>ecological metagenomes</taxon>
    </lineage>
</organism>
<dbReference type="AlphaFoldDB" id="A0A382VX85"/>
<accession>A0A382VX85</accession>